<evidence type="ECO:0000256" key="3">
    <source>
        <dbReference type="SAM" id="MobiDB-lite"/>
    </source>
</evidence>
<reference evidence="6" key="1">
    <citation type="submission" date="2021-12" db="EMBL/GenBank/DDBJ databases">
        <authorList>
            <person name="King R."/>
        </authorList>
    </citation>
    <scope>NUCLEOTIDE SEQUENCE</scope>
</reference>
<dbReference type="OrthoDB" id="65740at2759"/>
<dbReference type="FunFam" id="3.90.70.10:FF:000332">
    <property type="entry name" value="Cathepsin L1"/>
    <property type="match status" value="1"/>
</dbReference>
<evidence type="ECO:0000256" key="1">
    <source>
        <dbReference type="ARBA" id="ARBA00008455"/>
    </source>
</evidence>
<dbReference type="Proteomes" id="UP001154114">
    <property type="component" value="Chromosome 16"/>
</dbReference>
<keyword evidence="7" id="KW-1185">Reference proteome</keyword>
<protein>
    <recommendedName>
        <fullName evidence="5">Peptidase C1A papain C-terminal domain-containing protein</fullName>
    </recommendedName>
</protein>
<dbReference type="Gene3D" id="3.90.70.10">
    <property type="entry name" value="Cysteine proteinases"/>
    <property type="match status" value="1"/>
</dbReference>
<feature type="region of interest" description="Disordered" evidence="3">
    <location>
        <begin position="163"/>
        <end position="261"/>
    </location>
</feature>
<organism evidence="6 7">
    <name type="scientific">Chrysodeixis includens</name>
    <name type="common">Soybean looper</name>
    <name type="synonym">Pseudoplusia includens</name>
    <dbReference type="NCBI Taxonomy" id="689277"/>
    <lineage>
        <taxon>Eukaryota</taxon>
        <taxon>Metazoa</taxon>
        <taxon>Ecdysozoa</taxon>
        <taxon>Arthropoda</taxon>
        <taxon>Hexapoda</taxon>
        <taxon>Insecta</taxon>
        <taxon>Pterygota</taxon>
        <taxon>Neoptera</taxon>
        <taxon>Endopterygota</taxon>
        <taxon>Lepidoptera</taxon>
        <taxon>Glossata</taxon>
        <taxon>Ditrysia</taxon>
        <taxon>Noctuoidea</taxon>
        <taxon>Noctuidae</taxon>
        <taxon>Plusiinae</taxon>
        <taxon>Chrysodeixis</taxon>
    </lineage>
</organism>
<feature type="compositionally biased region" description="Polar residues" evidence="3">
    <location>
        <begin position="203"/>
        <end position="214"/>
    </location>
</feature>
<dbReference type="SUPFAM" id="SSF54001">
    <property type="entry name" value="Cysteine proteinases"/>
    <property type="match status" value="1"/>
</dbReference>
<dbReference type="EMBL" id="LR824019">
    <property type="protein sequence ID" value="CAH0587839.1"/>
    <property type="molecule type" value="Genomic_DNA"/>
</dbReference>
<gene>
    <name evidence="6" type="ORF">CINC_LOCUS3692</name>
</gene>
<dbReference type="CDD" id="cd02248">
    <property type="entry name" value="Peptidase_C1A"/>
    <property type="match status" value="1"/>
</dbReference>
<evidence type="ECO:0000259" key="5">
    <source>
        <dbReference type="SMART" id="SM00645"/>
    </source>
</evidence>
<feature type="domain" description="Peptidase C1A papain C-terminal" evidence="5">
    <location>
        <begin position="636"/>
        <end position="852"/>
    </location>
</feature>
<dbReference type="PANTHER" id="PTHR12411">
    <property type="entry name" value="CYSTEINE PROTEASE FAMILY C1-RELATED"/>
    <property type="match status" value="1"/>
</dbReference>
<keyword evidence="4" id="KW-0732">Signal</keyword>
<dbReference type="AlphaFoldDB" id="A0A9P0FTQ2"/>
<dbReference type="GO" id="GO:0008234">
    <property type="term" value="F:cysteine-type peptidase activity"/>
    <property type="evidence" value="ECO:0007669"/>
    <property type="project" value="InterPro"/>
</dbReference>
<sequence>MRTWSTALVLCAAACSAVCVAQSAGATNEYAARWQNLIAEFLRNAPTPNGFTQVGQAPAAGAGIAGGAVSWASWFPPPVPTLMHDQGGRSMPVLVVPVPVPMNQNAPAQTAQCTLNPPSVNSISYDSNSVVTNAASGPPTTYAAQFPAPAPVFSYQQPAPVPTYPKPSPVPTYNQPAPVATYNQPTPVATYNQPAPRPAYPQTAPTYPQASPVSAYNPPPQYSPGAPAVSAPQLPSPSPKPKPSSGPPLTDQRRYSTAPNFPPVEDSALLVEQFQNQVLRDSSLHPILFSEREQQVAPARKVIKCVRRKWRGLSGEAPPPPPRIESSLYMRGRIFAHRAGYSEPFSLWWDASTGASRMDFFDGTATTYRMMKRDGSVQSVQVRMDRTGESDVQRCWVMKPRHLSQAERLMPALPNLQSFSYAGYVQRGEQRTERWRYIQSGHSGELGGVRGEALTFRHELLVRRAPDNFTTIPLRYTVAVDSSILGPNCDTYGIYFDEILRGHFESAMFNLNIENACESIEFTGRLDLVEPLQEFTMLRRNPRHDVEIDQYKSKYGRVYLDKLEEAVRKNVLMQYVRYLSAANRQGASFEMEINFLSDRLAVEFEQVYGVKESADADKGDMFPHSAEELKALEKSLPRKFDWRRRGAVTPVRSQLQNCSSCWAFATTAAVEGALFVETGRLVPLSEQALLDCAMPWGAQPCNSTWPSYPYNYIKDKGLPALNEYRPYQAKHETCLADSVPAVTHISGHVNVTRGNPTALKVAIMNNGPIVVLMDVTPTTFHGIKKGTHFDDDNCHKKMPNHAMVAVGWEVFRHQDYFILKNSWSNSWADGGFVKVRASKNTCGILNYASYPRLKARDVRRFPAGLSASTSS</sequence>
<feature type="signal peptide" evidence="4">
    <location>
        <begin position="1"/>
        <end position="21"/>
    </location>
</feature>
<dbReference type="GO" id="GO:0006508">
    <property type="term" value="P:proteolysis"/>
    <property type="evidence" value="ECO:0007669"/>
    <property type="project" value="InterPro"/>
</dbReference>
<evidence type="ECO:0000313" key="7">
    <source>
        <dbReference type="Proteomes" id="UP001154114"/>
    </source>
</evidence>
<evidence type="ECO:0000313" key="6">
    <source>
        <dbReference type="EMBL" id="CAH0587839.1"/>
    </source>
</evidence>
<feature type="chain" id="PRO_5040141607" description="Peptidase C1A papain C-terminal domain-containing protein" evidence="4">
    <location>
        <begin position="22"/>
        <end position="871"/>
    </location>
</feature>
<keyword evidence="2" id="KW-1015">Disulfide bond</keyword>
<dbReference type="InterPro" id="IPR013128">
    <property type="entry name" value="Peptidase_C1A"/>
</dbReference>
<dbReference type="SMART" id="SM00645">
    <property type="entry name" value="Pept_C1"/>
    <property type="match status" value="1"/>
</dbReference>
<accession>A0A9P0FTQ2</accession>
<dbReference type="InterPro" id="IPR000668">
    <property type="entry name" value="Peptidase_C1A_C"/>
</dbReference>
<name>A0A9P0FTQ2_CHRIL</name>
<evidence type="ECO:0000256" key="4">
    <source>
        <dbReference type="SAM" id="SignalP"/>
    </source>
</evidence>
<evidence type="ECO:0000256" key="2">
    <source>
        <dbReference type="ARBA" id="ARBA00023157"/>
    </source>
</evidence>
<proteinExistence type="inferred from homology"/>
<dbReference type="InterPro" id="IPR039417">
    <property type="entry name" value="Peptidase_C1A_papain-like"/>
</dbReference>
<comment type="similarity">
    <text evidence="1">Belongs to the peptidase C1 family.</text>
</comment>
<feature type="compositionally biased region" description="Polar residues" evidence="3">
    <location>
        <begin position="181"/>
        <end position="193"/>
    </location>
</feature>
<dbReference type="Pfam" id="PF00112">
    <property type="entry name" value="Peptidase_C1"/>
    <property type="match status" value="1"/>
</dbReference>
<dbReference type="InterPro" id="IPR038765">
    <property type="entry name" value="Papain-like_cys_pep_sf"/>
</dbReference>
<feature type="compositionally biased region" description="Pro residues" evidence="3">
    <location>
        <begin position="234"/>
        <end position="246"/>
    </location>
</feature>